<organism evidence="1 2">
    <name type="scientific">Candidatus Aeolococcus gillhamiae</name>
    <dbReference type="NCBI Taxonomy" id="3127015"/>
    <lineage>
        <taxon>Bacteria</taxon>
        <taxon>Bacillati</taxon>
        <taxon>Candidatus Dormiibacterota</taxon>
        <taxon>Candidatus Dormibacteria</taxon>
        <taxon>Candidatus Aeolococcales</taxon>
        <taxon>Candidatus Aeolococcaceae</taxon>
        <taxon>Candidatus Aeolococcus</taxon>
    </lineage>
</organism>
<dbReference type="Gene3D" id="2.60.120.10">
    <property type="entry name" value="Jelly Rolls"/>
    <property type="match status" value="1"/>
</dbReference>
<dbReference type="Proteomes" id="UP000606991">
    <property type="component" value="Unassembled WGS sequence"/>
</dbReference>
<name>A0A934K1N8_9BACT</name>
<protein>
    <submittedName>
        <fullName evidence="1">Cyclic nucleotide-binding domain-containing protein</fullName>
    </submittedName>
</protein>
<dbReference type="InterPro" id="IPR018490">
    <property type="entry name" value="cNMP-bd_dom_sf"/>
</dbReference>
<reference evidence="1 2" key="1">
    <citation type="submission" date="2020-10" db="EMBL/GenBank/DDBJ databases">
        <title>Ca. Dormibacterota MAGs.</title>
        <authorList>
            <person name="Montgomery K."/>
        </authorList>
    </citation>
    <scope>NUCLEOTIDE SEQUENCE [LARGE SCALE GENOMIC DNA]</scope>
    <source>
        <strain evidence="1">SC8812_S17_18</strain>
    </source>
</reference>
<dbReference type="InterPro" id="IPR014710">
    <property type="entry name" value="RmlC-like_jellyroll"/>
</dbReference>
<dbReference type="SUPFAM" id="SSF51206">
    <property type="entry name" value="cAMP-binding domain-like"/>
    <property type="match status" value="1"/>
</dbReference>
<dbReference type="InterPro" id="IPR000595">
    <property type="entry name" value="cNMP-bd_dom"/>
</dbReference>
<accession>A0A934K1N8</accession>
<evidence type="ECO:0000313" key="1">
    <source>
        <dbReference type="EMBL" id="MBJ7593978.1"/>
    </source>
</evidence>
<proteinExistence type="predicted"/>
<dbReference type="AlphaFoldDB" id="A0A934K1N8"/>
<sequence length="103" mass="10786">MQTVELAENSTNQLLEPGQVAEHIYFPLTGAISLVTPLVDGAIVEVATVGNEGIVGVPLVLGGSLAVRAISQVAGWGLKMEATAFDEAVEAEPALRRVLNDYL</sequence>
<comment type="caution">
    <text evidence="1">The sequence shown here is derived from an EMBL/GenBank/DDBJ whole genome shotgun (WGS) entry which is preliminary data.</text>
</comment>
<dbReference type="EMBL" id="JAEKNS010000044">
    <property type="protein sequence ID" value="MBJ7593978.1"/>
    <property type="molecule type" value="Genomic_DNA"/>
</dbReference>
<gene>
    <name evidence="1" type="ORF">JF886_03810</name>
</gene>
<dbReference type="CDD" id="cd00038">
    <property type="entry name" value="CAP_ED"/>
    <property type="match status" value="1"/>
</dbReference>
<evidence type="ECO:0000313" key="2">
    <source>
        <dbReference type="Proteomes" id="UP000606991"/>
    </source>
</evidence>
<dbReference type="RefSeq" id="WP_337309784.1">
    <property type="nucleotide sequence ID" value="NZ_JAEKNS010000044.1"/>
</dbReference>